<reference evidence="2" key="1">
    <citation type="submission" date="2021-05" db="EMBL/GenBank/DDBJ databases">
        <authorList>
            <person name="Alioto T."/>
            <person name="Alioto T."/>
            <person name="Gomez Garrido J."/>
        </authorList>
    </citation>
    <scope>NUCLEOTIDE SEQUENCE</scope>
</reference>
<organism evidence="2">
    <name type="scientific">Cacopsylla melanoneura</name>
    <dbReference type="NCBI Taxonomy" id="428564"/>
    <lineage>
        <taxon>Eukaryota</taxon>
        <taxon>Metazoa</taxon>
        <taxon>Ecdysozoa</taxon>
        <taxon>Arthropoda</taxon>
        <taxon>Hexapoda</taxon>
        <taxon>Insecta</taxon>
        <taxon>Pterygota</taxon>
        <taxon>Neoptera</taxon>
        <taxon>Paraneoptera</taxon>
        <taxon>Hemiptera</taxon>
        <taxon>Sternorrhyncha</taxon>
        <taxon>Psylloidea</taxon>
        <taxon>Psyllidae</taxon>
        <taxon>Psyllinae</taxon>
        <taxon>Cacopsylla</taxon>
    </lineage>
</organism>
<protein>
    <recommendedName>
        <fullName evidence="3">Transmembrane protein</fullName>
    </recommendedName>
</protein>
<dbReference type="EMBL" id="HBUF01593536">
    <property type="protein sequence ID" value="CAG6774071.1"/>
    <property type="molecule type" value="Transcribed_RNA"/>
</dbReference>
<evidence type="ECO:0008006" key="3">
    <source>
        <dbReference type="Google" id="ProtNLM"/>
    </source>
</evidence>
<feature type="transmembrane region" description="Helical" evidence="1">
    <location>
        <begin position="105"/>
        <end position="132"/>
    </location>
</feature>
<keyword evidence="1" id="KW-1133">Transmembrane helix</keyword>
<name>A0A8D9F1R6_9HEMI</name>
<proteinExistence type="predicted"/>
<feature type="transmembrane region" description="Helical" evidence="1">
    <location>
        <begin position="78"/>
        <end position="99"/>
    </location>
</feature>
<evidence type="ECO:0000256" key="1">
    <source>
        <dbReference type="SAM" id="Phobius"/>
    </source>
</evidence>
<sequence length="157" mass="18481">MIIIIPITLSSPASERERKGHKLPRYVNLGRKTKWSKFFIPKETVSLAHSPQKLRYCKYVVMVPTYTDVKYKRILQNWLLGCILYKYPGVIELMISLGYTKKQNISIPSITIVVWLLLLVLVRLGVVCRITGESGERRKLYKFRQENRNKMFENINY</sequence>
<keyword evidence="1" id="KW-0472">Membrane</keyword>
<keyword evidence="1" id="KW-0812">Transmembrane</keyword>
<accession>A0A8D9F1R6</accession>
<evidence type="ECO:0000313" key="2">
    <source>
        <dbReference type="EMBL" id="CAG6774071.1"/>
    </source>
</evidence>
<dbReference type="AlphaFoldDB" id="A0A8D9F1R6"/>